<dbReference type="AlphaFoldDB" id="A0A0B4EV22"/>
<dbReference type="HOGENOM" id="CLU_2427493_0_0_1"/>
<evidence type="ECO:0000313" key="2">
    <source>
        <dbReference type="Proteomes" id="UP000031186"/>
    </source>
</evidence>
<dbReference type="VEuPathDB" id="FungiDB:MAN_10596"/>
<protein>
    <submittedName>
        <fullName evidence="1">Uncharacterized protein</fullName>
    </submittedName>
</protein>
<name>A0A0B4EV22_METAF</name>
<reference evidence="1 2" key="1">
    <citation type="journal article" date="2014" name="Proc. Natl. Acad. Sci. U.S.A.">
        <title>Trajectory and genomic determinants of fungal-pathogen speciation and host adaptation.</title>
        <authorList>
            <person name="Hu X."/>
            <person name="Xiao G."/>
            <person name="Zheng P."/>
            <person name="Shang Y."/>
            <person name="Su Y."/>
            <person name="Zhang X."/>
            <person name="Liu X."/>
            <person name="Zhan S."/>
            <person name="St Leger R.J."/>
            <person name="Wang C."/>
        </authorList>
    </citation>
    <scope>NUCLEOTIDE SEQUENCE [LARGE SCALE GENOMIC DNA]</scope>
    <source>
        <strain evidence="1 2">ARSEF 549</strain>
    </source>
</reference>
<keyword evidence="2" id="KW-1185">Reference proteome</keyword>
<feature type="non-terminal residue" evidence="1">
    <location>
        <position position="1"/>
    </location>
</feature>
<proteinExistence type="predicted"/>
<gene>
    <name evidence="1" type="ORF">MAN_10596</name>
</gene>
<comment type="caution">
    <text evidence="1">The sequence shown here is derived from an EMBL/GenBank/DDBJ whole genome shotgun (WGS) entry which is preliminary data.</text>
</comment>
<dbReference type="Proteomes" id="UP000031186">
    <property type="component" value="Unassembled WGS sequence"/>
</dbReference>
<accession>A0A0B4EV22</accession>
<evidence type="ECO:0000313" key="1">
    <source>
        <dbReference type="EMBL" id="KID59552.1"/>
    </source>
</evidence>
<organism evidence="1 2">
    <name type="scientific">Metarhizium anisopliae (strain ARSEF 549)</name>
    <dbReference type="NCBI Taxonomy" id="3151832"/>
    <lineage>
        <taxon>Eukaryota</taxon>
        <taxon>Fungi</taxon>
        <taxon>Dikarya</taxon>
        <taxon>Ascomycota</taxon>
        <taxon>Pezizomycotina</taxon>
        <taxon>Sordariomycetes</taxon>
        <taxon>Hypocreomycetidae</taxon>
        <taxon>Hypocreales</taxon>
        <taxon>Clavicipitaceae</taxon>
        <taxon>Metarhizium</taxon>
    </lineage>
</organism>
<dbReference type="EMBL" id="AZNF01000027">
    <property type="protein sequence ID" value="KID59552.1"/>
    <property type="molecule type" value="Genomic_DNA"/>
</dbReference>
<sequence>MDEAGIVEGLGENGLVVGSSEGRSVQKKTPGSRVLYRIRVGYWLRTTAFGYIQGKIRSETMVFARFKLFQGLAIHSDKKRLDFGPNCGRVA</sequence>